<dbReference type="Proteomes" id="UP000434580">
    <property type="component" value="Unassembled WGS sequence"/>
</dbReference>
<accession>A0A5S9PQ06</accession>
<evidence type="ECO:0000313" key="1">
    <source>
        <dbReference type="EMBL" id="CAA0106245.1"/>
    </source>
</evidence>
<evidence type="ECO:0000313" key="2">
    <source>
        <dbReference type="Proteomes" id="UP000434580"/>
    </source>
</evidence>
<sequence length="45" mass="5067">MYAACVRFRLSVVFNRASDAVSSDRMEVASCPYLKAETISTRYNS</sequence>
<proteinExistence type="predicted"/>
<reference evidence="1 2" key="1">
    <citation type="submission" date="2019-11" db="EMBL/GenBank/DDBJ databases">
        <authorList>
            <person name="Holert J."/>
        </authorList>
    </citation>
    <scope>NUCLEOTIDE SEQUENCE [LARGE SCALE GENOMIC DNA]</scope>
    <source>
        <strain evidence="1">BC5_2</strain>
    </source>
</reference>
<name>A0A5S9PQ06_9GAMM</name>
<protein>
    <submittedName>
        <fullName evidence="1">Uncharacterized protein</fullName>
    </submittedName>
</protein>
<dbReference type="AlphaFoldDB" id="A0A5S9PQ06"/>
<gene>
    <name evidence="1" type="ORF">DPBNPPHM_01252</name>
</gene>
<organism evidence="1 2">
    <name type="scientific">BD1-7 clade bacterium</name>
    <dbReference type="NCBI Taxonomy" id="2029982"/>
    <lineage>
        <taxon>Bacteria</taxon>
        <taxon>Pseudomonadati</taxon>
        <taxon>Pseudomonadota</taxon>
        <taxon>Gammaproteobacteria</taxon>
        <taxon>Cellvibrionales</taxon>
        <taxon>Spongiibacteraceae</taxon>
        <taxon>BD1-7 clade</taxon>
    </lineage>
</organism>
<dbReference type="EMBL" id="CACSII010000012">
    <property type="protein sequence ID" value="CAA0106245.1"/>
    <property type="molecule type" value="Genomic_DNA"/>
</dbReference>